<dbReference type="AlphaFoldDB" id="X0T7P0"/>
<comment type="caution">
    <text evidence="1">The sequence shown here is derived from an EMBL/GenBank/DDBJ whole genome shotgun (WGS) entry which is preliminary data.</text>
</comment>
<feature type="non-terminal residue" evidence="1">
    <location>
        <position position="1"/>
    </location>
</feature>
<name>X0T7P0_9ZZZZ</name>
<gene>
    <name evidence="1" type="ORF">S01H1_25415</name>
</gene>
<organism evidence="1">
    <name type="scientific">marine sediment metagenome</name>
    <dbReference type="NCBI Taxonomy" id="412755"/>
    <lineage>
        <taxon>unclassified sequences</taxon>
        <taxon>metagenomes</taxon>
        <taxon>ecological metagenomes</taxon>
    </lineage>
</organism>
<dbReference type="EMBL" id="BARS01015351">
    <property type="protein sequence ID" value="GAF89483.1"/>
    <property type="molecule type" value="Genomic_DNA"/>
</dbReference>
<sequence length="107" mass="12079">VAVDDNEYVAQPATTGEYAMFLFKDQNSNSTDKFRPIWIGMADYAPSSSTIYLQIFNRNLLTWETIDSNGVAGSREEFTLTAWVDTNLGDYYDAINIVACRVYQEAV</sequence>
<reference evidence="1" key="1">
    <citation type="journal article" date="2014" name="Front. Microbiol.">
        <title>High frequency of phylogenetically diverse reductive dehalogenase-homologous genes in deep subseafloor sedimentary metagenomes.</title>
        <authorList>
            <person name="Kawai M."/>
            <person name="Futagami T."/>
            <person name="Toyoda A."/>
            <person name="Takaki Y."/>
            <person name="Nishi S."/>
            <person name="Hori S."/>
            <person name="Arai W."/>
            <person name="Tsubouchi T."/>
            <person name="Morono Y."/>
            <person name="Uchiyama I."/>
            <person name="Ito T."/>
            <person name="Fujiyama A."/>
            <person name="Inagaki F."/>
            <person name="Takami H."/>
        </authorList>
    </citation>
    <scope>NUCLEOTIDE SEQUENCE</scope>
    <source>
        <strain evidence="1">Expedition CK06-06</strain>
    </source>
</reference>
<accession>X0T7P0</accession>
<protein>
    <submittedName>
        <fullName evidence="1">Uncharacterized protein</fullName>
    </submittedName>
</protein>
<evidence type="ECO:0000313" key="1">
    <source>
        <dbReference type="EMBL" id="GAF89483.1"/>
    </source>
</evidence>
<proteinExistence type="predicted"/>